<protein>
    <recommendedName>
        <fullName evidence="4">C-type lectin domain-containing protein</fullName>
    </recommendedName>
</protein>
<feature type="transmembrane region" description="Helical" evidence="3">
    <location>
        <begin position="48"/>
        <end position="69"/>
    </location>
</feature>
<dbReference type="Proteomes" id="UP000606274">
    <property type="component" value="Unassembled WGS sequence"/>
</dbReference>
<evidence type="ECO:0000256" key="1">
    <source>
        <dbReference type="ARBA" id="ARBA00022734"/>
    </source>
</evidence>
<evidence type="ECO:0000256" key="2">
    <source>
        <dbReference type="SAM" id="Coils"/>
    </source>
</evidence>
<feature type="coiled-coil region" evidence="2">
    <location>
        <begin position="85"/>
        <end position="140"/>
    </location>
</feature>
<dbReference type="EMBL" id="JABFDY010000016">
    <property type="protein sequence ID" value="KAF7696409.1"/>
    <property type="molecule type" value="Genomic_DNA"/>
</dbReference>
<dbReference type="OrthoDB" id="2142683at2759"/>
<evidence type="ECO:0000259" key="4">
    <source>
        <dbReference type="PROSITE" id="PS50041"/>
    </source>
</evidence>
<dbReference type="SMART" id="SM00034">
    <property type="entry name" value="CLECT"/>
    <property type="match status" value="1"/>
</dbReference>
<reference evidence="5" key="1">
    <citation type="submission" date="2020-08" db="EMBL/GenBank/DDBJ databases">
        <title>Chromosome-level assembly of Southern catfish (Silurus meridionalis) provides insights into visual adaptation to the nocturnal and benthic lifestyles.</title>
        <authorList>
            <person name="Zhang Y."/>
            <person name="Wang D."/>
            <person name="Peng Z."/>
        </authorList>
    </citation>
    <scope>NUCLEOTIDE SEQUENCE</scope>
    <source>
        <strain evidence="5">SWU-2019-XX</strain>
        <tissue evidence="5">Muscle</tissue>
    </source>
</reference>
<dbReference type="InterPro" id="IPR050111">
    <property type="entry name" value="C-type_lectin/snaclec_domain"/>
</dbReference>
<name>A0A8T0AYP1_SILME</name>
<proteinExistence type="predicted"/>
<keyword evidence="3" id="KW-1133">Transmembrane helix</keyword>
<dbReference type="SUPFAM" id="SSF56436">
    <property type="entry name" value="C-type lectin-like"/>
    <property type="match status" value="1"/>
</dbReference>
<evidence type="ECO:0000313" key="6">
    <source>
        <dbReference type="Proteomes" id="UP000606274"/>
    </source>
</evidence>
<keyword evidence="3" id="KW-0812">Transmembrane</keyword>
<dbReference type="CDD" id="cd03590">
    <property type="entry name" value="CLECT_DC-SIGN_like"/>
    <property type="match status" value="1"/>
</dbReference>
<keyword evidence="3" id="KW-0472">Membrane</keyword>
<dbReference type="AlphaFoldDB" id="A0A8T0AYP1"/>
<feature type="domain" description="C-type lectin" evidence="4">
    <location>
        <begin position="167"/>
        <end position="285"/>
    </location>
</feature>
<dbReference type="Pfam" id="PF00059">
    <property type="entry name" value="Lectin_C"/>
    <property type="match status" value="1"/>
</dbReference>
<keyword evidence="1" id="KW-0430">Lectin</keyword>
<keyword evidence="2" id="KW-0175">Coiled coil</keyword>
<dbReference type="Gene3D" id="3.10.100.10">
    <property type="entry name" value="Mannose-Binding Protein A, subunit A"/>
    <property type="match status" value="1"/>
</dbReference>
<dbReference type="GO" id="GO:0030246">
    <property type="term" value="F:carbohydrate binding"/>
    <property type="evidence" value="ECO:0007669"/>
    <property type="project" value="UniProtKB-KW"/>
</dbReference>
<dbReference type="InterPro" id="IPR033989">
    <property type="entry name" value="CD209-like_CTLD"/>
</dbReference>
<evidence type="ECO:0000256" key="3">
    <source>
        <dbReference type="SAM" id="Phobius"/>
    </source>
</evidence>
<dbReference type="PROSITE" id="PS50041">
    <property type="entry name" value="C_TYPE_LECTIN_2"/>
    <property type="match status" value="1"/>
</dbReference>
<evidence type="ECO:0000313" key="5">
    <source>
        <dbReference type="EMBL" id="KAF7696409.1"/>
    </source>
</evidence>
<comment type="caution">
    <text evidence="5">The sequence shown here is derived from an EMBL/GenBank/DDBJ whole genome shotgun (WGS) entry which is preliminary data.</text>
</comment>
<organism evidence="5 6">
    <name type="scientific">Silurus meridionalis</name>
    <name type="common">Southern catfish</name>
    <name type="synonym">Silurus soldatovi meridionalis</name>
    <dbReference type="NCBI Taxonomy" id="175797"/>
    <lineage>
        <taxon>Eukaryota</taxon>
        <taxon>Metazoa</taxon>
        <taxon>Chordata</taxon>
        <taxon>Craniata</taxon>
        <taxon>Vertebrata</taxon>
        <taxon>Euteleostomi</taxon>
        <taxon>Actinopterygii</taxon>
        <taxon>Neopterygii</taxon>
        <taxon>Teleostei</taxon>
        <taxon>Ostariophysi</taxon>
        <taxon>Siluriformes</taxon>
        <taxon>Siluridae</taxon>
        <taxon>Silurus</taxon>
    </lineage>
</organism>
<dbReference type="InterPro" id="IPR016187">
    <property type="entry name" value="CTDL_fold"/>
</dbReference>
<dbReference type="InterPro" id="IPR016186">
    <property type="entry name" value="C-type_lectin-like/link_sf"/>
</dbReference>
<dbReference type="PANTHER" id="PTHR22803">
    <property type="entry name" value="MANNOSE, PHOSPHOLIPASE, LECTIN RECEPTOR RELATED"/>
    <property type="match status" value="1"/>
</dbReference>
<dbReference type="Gene3D" id="1.20.5.340">
    <property type="match status" value="1"/>
</dbReference>
<dbReference type="InterPro" id="IPR001304">
    <property type="entry name" value="C-type_lectin-like"/>
</dbReference>
<sequence>MRDTSETHDDEHDNFDTRDDTAFWRKEGSFSVIPSFNGSFSFTGCSRWCVCMFTVLAIFLLAIIISISLNKTQVDRRLSAVESDMKNLSQSLVSHTNKVQQLEKQGADAVRSVNGLRLSLNSLQTQAQDFLTEVNNIKESVTQLKCHFDTLQNNTQQQCCPMDWQLFSSHCYYFSTYGKSWNEARDTCVNMKAELLILKNKEEKGFVIKNTKPLFYWLGLSDERTGEWEWLDGTLYQMDKRDWMPGQPDNWHLHGLGGGEDCAHFHSDGRYNDDHCSRNYRFICKSLAYRV</sequence>
<accession>A0A8T0AYP1</accession>
<keyword evidence="6" id="KW-1185">Reference proteome</keyword>
<gene>
    <name evidence="5" type="ORF">HF521_006503</name>
</gene>